<dbReference type="Gene3D" id="3.50.50.60">
    <property type="entry name" value="FAD/NAD(P)-binding domain"/>
    <property type="match status" value="1"/>
</dbReference>
<organism evidence="7">
    <name type="scientific">Fervidicoccus fontis</name>
    <dbReference type="NCBI Taxonomy" id="683846"/>
    <lineage>
        <taxon>Archaea</taxon>
        <taxon>Thermoproteota</taxon>
        <taxon>Thermoprotei</taxon>
        <taxon>Fervidicoccales</taxon>
        <taxon>Fervidicoccaceae</taxon>
        <taxon>Fervidicoccus</taxon>
    </lineage>
</organism>
<dbReference type="SUPFAM" id="SSF54373">
    <property type="entry name" value="FAD-linked reductases, C-terminal domain"/>
    <property type="match status" value="1"/>
</dbReference>
<dbReference type="PANTHER" id="PTHR11985">
    <property type="entry name" value="GLYCEROL-3-PHOSPHATE DEHYDROGENASE"/>
    <property type="match status" value="1"/>
</dbReference>
<dbReference type="InterPro" id="IPR000447">
    <property type="entry name" value="G3P_DH_FAD-dep"/>
</dbReference>
<evidence type="ECO:0000256" key="5">
    <source>
        <dbReference type="ARBA" id="ARBA00023002"/>
    </source>
</evidence>
<feature type="domain" description="FAD dependent oxidoreductase" evidence="6">
    <location>
        <begin position="13"/>
        <end position="322"/>
    </location>
</feature>
<protein>
    <submittedName>
        <fullName evidence="7">FAD-dependent oxidoreductase</fullName>
    </submittedName>
</protein>
<gene>
    <name evidence="7" type="ORF">ENO04_06125</name>
</gene>
<evidence type="ECO:0000259" key="6">
    <source>
        <dbReference type="Pfam" id="PF01266"/>
    </source>
</evidence>
<dbReference type="GO" id="GO:0004368">
    <property type="term" value="F:glycerol-3-phosphate dehydrogenase (quinone) activity"/>
    <property type="evidence" value="ECO:0007669"/>
    <property type="project" value="InterPro"/>
</dbReference>
<evidence type="ECO:0000256" key="4">
    <source>
        <dbReference type="ARBA" id="ARBA00022827"/>
    </source>
</evidence>
<accession>A0A7C1I852</accession>
<evidence type="ECO:0000313" key="7">
    <source>
        <dbReference type="EMBL" id="HDS11169.1"/>
    </source>
</evidence>
<keyword evidence="4" id="KW-0274">FAD</keyword>
<dbReference type="Gene3D" id="3.30.9.10">
    <property type="entry name" value="D-Amino Acid Oxidase, subunit A, domain 2"/>
    <property type="match status" value="1"/>
</dbReference>
<sequence>MHQLLRMIKMRFDALVIGGGITGLFTALDLSLRGFRVALVERGLIGGGTSGKMHNLIHSGARYVTNDVESATECASEGKVLRRIARPFIRETGGLFVDVDGDDEFYGEFINGLKKTGIEYRELSREEALKIEPRLSESVVRAVWVPDGVVYPLSLMTSVAVAAHDNGAIIGQFLKLEAFELRSDKIERAVVRDMVKGELLRLEADVYVNTAGPWVGEVAEKAGVEVSVLPTAGAMVVLNGLLNNLVLNRLRPPSDGDIIVPFNGHSVIGTTASLVESIDELSFSDEEIQFLIEEASAMVPDVKRYGVKAVYGSVRPLIKMGGAGGREVSRKFEVYRHDKPVNMVSAAGGKFSTGRLMGESIGNVVARMMGSSKESRTREYVLPELREPRDFADHNLPLIDEDAHFVASLSSTSQGLASDNLWIYSLALISLMRLHRQKLMRLD</sequence>
<reference evidence="7" key="1">
    <citation type="journal article" date="2020" name="mSystems">
        <title>Genome- and Community-Level Interaction Insights into Carbon Utilization and Element Cycling Functions of Hydrothermarchaeota in Hydrothermal Sediment.</title>
        <authorList>
            <person name="Zhou Z."/>
            <person name="Liu Y."/>
            <person name="Xu W."/>
            <person name="Pan J."/>
            <person name="Luo Z.H."/>
            <person name="Li M."/>
        </authorList>
    </citation>
    <scope>NUCLEOTIDE SEQUENCE [LARGE SCALE GENOMIC DNA]</scope>
    <source>
        <strain evidence="7">SpSt-123</strain>
    </source>
</reference>
<dbReference type="InterPro" id="IPR006076">
    <property type="entry name" value="FAD-dep_OxRdtase"/>
</dbReference>
<dbReference type="PANTHER" id="PTHR11985:SF15">
    <property type="entry name" value="GLYCEROL-3-PHOSPHATE DEHYDROGENASE, MITOCHONDRIAL"/>
    <property type="match status" value="1"/>
</dbReference>
<name>A0A7C1I852_9CREN</name>
<dbReference type="Pfam" id="PF01266">
    <property type="entry name" value="DAO"/>
    <property type="match status" value="1"/>
</dbReference>
<proteinExistence type="inferred from homology"/>
<dbReference type="EMBL" id="DSDY01000183">
    <property type="protein sequence ID" value="HDS11169.1"/>
    <property type="molecule type" value="Genomic_DNA"/>
</dbReference>
<dbReference type="PRINTS" id="PR01001">
    <property type="entry name" value="FADG3PDH"/>
</dbReference>
<dbReference type="GO" id="GO:0006072">
    <property type="term" value="P:glycerol-3-phosphate metabolic process"/>
    <property type="evidence" value="ECO:0007669"/>
    <property type="project" value="InterPro"/>
</dbReference>
<keyword evidence="5" id="KW-0560">Oxidoreductase</keyword>
<keyword evidence="3" id="KW-0285">Flavoprotein</keyword>
<dbReference type="AlphaFoldDB" id="A0A7C1I852"/>
<comment type="cofactor">
    <cofactor evidence="1">
        <name>FAD</name>
        <dbReference type="ChEBI" id="CHEBI:57692"/>
    </cofactor>
</comment>
<comment type="caution">
    <text evidence="7">The sequence shown here is derived from an EMBL/GenBank/DDBJ whole genome shotgun (WGS) entry which is preliminary data.</text>
</comment>
<evidence type="ECO:0000256" key="3">
    <source>
        <dbReference type="ARBA" id="ARBA00022630"/>
    </source>
</evidence>
<evidence type="ECO:0000256" key="2">
    <source>
        <dbReference type="ARBA" id="ARBA00007330"/>
    </source>
</evidence>
<dbReference type="InterPro" id="IPR036188">
    <property type="entry name" value="FAD/NAD-bd_sf"/>
</dbReference>
<comment type="similarity">
    <text evidence="2">Belongs to the FAD-dependent glycerol-3-phosphate dehydrogenase family.</text>
</comment>
<dbReference type="SUPFAM" id="SSF51905">
    <property type="entry name" value="FAD/NAD(P)-binding domain"/>
    <property type="match status" value="1"/>
</dbReference>
<evidence type="ECO:0000256" key="1">
    <source>
        <dbReference type="ARBA" id="ARBA00001974"/>
    </source>
</evidence>